<dbReference type="GO" id="GO:0003700">
    <property type="term" value="F:DNA-binding transcription factor activity"/>
    <property type="evidence" value="ECO:0007669"/>
    <property type="project" value="TreeGrafter"/>
</dbReference>
<dbReference type="SUPFAM" id="SSF53822">
    <property type="entry name" value="Periplasmic binding protein-like I"/>
    <property type="match status" value="1"/>
</dbReference>
<feature type="non-terminal residue" evidence="5">
    <location>
        <position position="349"/>
    </location>
</feature>
<accession>A0A4R5BB20</accession>
<keyword evidence="2" id="KW-0238">DNA-binding</keyword>
<dbReference type="PANTHER" id="PTHR30146:SF109">
    <property type="entry name" value="HTH-TYPE TRANSCRIPTIONAL REGULATOR GALS"/>
    <property type="match status" value="1"/>
</dbReference>
<dbReference type="PROSITE" id="PS50932">
    <property type="entry name" value="HTH_LACI_2"/>
    <property type="match status" value="1"/>
</dbReference>
<evidence type="ECO:0000256" key="1">
    <source>
        <dbReference type="ARBA" id="ARBA00023015"/>
    </source>
</evidence>
<evidence type="ECO:0000313" key="5">
    <source>
        <dbReference type="EMBL" id="TDD83618.1"/>
    </source>
</evidence>
<evidence type="ECO:0000256" key="2">
    <source>
        <dbReference type="ARBA" id="ARBA00023125"/>
    </source>
</evidence>
<dbReference type="EMBL" id="SMKY01000052">
    <property type="protein sequence ID" value="TDD83618.1"/>
    <property type="molecule type" value="Genomic_DNA"/>
</dbReference>
<dbReference type="PROSITE" id="PS00356">
    <property type="entry name" value="HTH_LACI_1"/>
    <property type="match status" value="1"/>
</dbReference>
<keyword evidence="1" id="KW-0805">Transcription regulation</keyword>
<feature type="domain" description="HTH lacI-type" evidence="4">
    <location>
        <begin position="48"/>
        <end position="102"/>
    </location>
</feature>
<dbReference type="CDD" id="cd01392">
    <property type="entry name" value="HTH_LacI"/>
    <property type="match status" value="1"/>
</dbReference>
<keyword evidence="3" id="KW-0804">Transcription</keyword>
<reference evidence="5 6" key="1">
    <citation type="submission" date="2019-03" db="EMBL/GenBank/DDBJ databases">
        <title>Draft genome sequences of novel Actinobacteria.</title>
        <authorList>
            <person name="Sahin N."/>
            <person name="Ay H."/>
            <person name="Saygin H."/>
        </authorList>
    </citation>
    <scope>NUCLEOTIDE SEQUENCE [LARGE SCALE GENOMIC DNA]</scope>
    <source>
        <strain evidence="5 6">DSM 45941</strain>
    </source>
</reference>
<name>A0A4R5BB20_9ACTN</name>
<proteinExistence type="predicted"/>
<dbReference type="PRINTS" id="PR00036">
    <property type="entry name" value="HTHLACI"/>
</dbReference>
<dbReference type="AlphaFoldDB" id="A0A4R5BB20"/>
<dbReference type="GO" id="GO:0000976">
    <property type="term" value="F:transcription cis-regulatory region binding"/>
    <property type="evidence" value="ECO:0007669"/>
    <property type="project" value="TreeGrafter"/>
</dbReference>
<gene>
    <name evidence="5" type="ORF">E1293_14460</name>
</gene>
<dbReference type="Gene3D" id="3.40.50.2300">
    <property type="match status" value="2"/>
</dbReference>
<dbReference type="Proteomes" id="UP000295578">
    <property type="component" value="Unassembled WGS sequence"/>
</dbReference>
<dbReference type="SUPFAM" id="SSF47413">
    <property type="entry name" value="lambda repressor-like DNA-binding domains"/>
    <property type="match status" value="1"/>
</dbReference>
<evidence type="ECO:0000259" key="4">
    <source>
        <dbReference type="PROSITE" id="PS50932"/>
    </source>
</evidence>
<dbReference type="InterPro" id="IPR000843">
    <property type="entry name" value="HTH_LacI"/>
</dbReference>
<evidence type="ECO:0000256" key="3">
    <source>
        <dbReference type="ARBA" id="ARBA00023163"/>
    </source>
</evidence>
<evidence type="ECO:0000313" key="6">
    <source>
        <dbReference type="Proteomes" id="UP000295578"/>
    </source>
</evidence>
<dbReference type="Pfam" id="PF00356">
    <property type="entry name" value="LacI"/>
    <property type="match status" value="1"/>
</dbReference>
<dbReference type="CDD" id="cd06267">
    <property type="entry name" value="PBP1_LacI_sugar_binding-like"/>
    <property type="match status" value="1"/>
</dbReference>
<keyword evidence="6" id="KW-1185">Reference proteome</keyword>
<sequence>MSVSSTHDNVVRMVISLHRAVNGRIRPCRNLPGHGDIVVMANRGAPRPTMRDVAAAAGVSLKTVSRVVNDEPGVRPETEEAVRAAIALLGFRRNDLARTLRGGPTGTIGLIIQDVANPFYSLVARGVEDVAREAGRLMILGSSGDDYLHELVYQRERKLTASLCERRVDGLLIVSSGAADRQLAEYGTPVVYIDQPGPLDVDTVLADNAGGARAAVRHLLAHGHRRIACLLDRKEIFTARERHRGYLAALAEQGIAEDPAIARMMVQDAAGAERTMAELLDLPDPPTAVLTGNNLLTAGALRTIRAADATPALVGFDDFELADLLAVTVVAQAPAEMGRRAAELLEHRI</sequence>
<dbReference type="PANTHER" id="PTHR30146">
    <property type="entry name" value="LACI-RELATED TRANSCRIPTIONAL REPRESSOR"/>
    <property type="match status" value="1"/>
</dbReference>
<dbReference type="Pfam" id="PF00532">
    <property type="entry name" value="Peripla_BP_1"/>
    <property type="match status" value="1"/>
</dbReference>
<dbReference type="InterPro" id="IPR028082">
    <property type="entry name" value="Peripla_BP_I"/>
</dbReference>
<dbReference type="InterPro" id="IPR010982">
    <property type="entry name" value="Lambda_DNA-bd_dom_sf"/>
</dbReference>
<dbReference type="OrthoDB" id="9785139at2"/>
<protein>
    <submittedName>
        <fullName evidence="5">LacI family transcriptional regulator</fullName>
    </submittedName>
</protein>
<organism evidence="5 6">
    <name type="scientific">Actinomadura darangshiensis</name>
    <dbReference type="NCBI Taxonomy" id="705336"/>
    <lineage>
        <taxon>Bacteria</taxon>
        <taxon>Bacillati</taxon>
        <taxon>Actinomycetota</taxon>
        <taxon>Actinomycetes</taxon>
        <taxon>Streptosporangiales</taxon>
        <taxon>Thermomonosporaceae</taxon>
        <taxon>Actinomadura</taxon>
    </lineage>
</organism>
<dbReference type="InterPro" id="IPR001761">
    <property type="entry name" value="Peripla_BP/Lac1_sug-bd_dom"/>
</dbReference>
<dbReference type="Gene3D" id="1.10.260.40">
    <property type="entry name" value="lambda repressor-like DNA-binding domains"/>
    <property type="match status" value="1"/>
</dbReference>
<dbReference type="SMART" id="SM00354">
    <property type="entry name" value="HTH_LACI"/>
    <property type="match status" value="1"/>
</dbReference>
<comment type="caution">
    <text evidence="5">The sequence shown here is derived from an EMBL/GenBank/DDBJ whole genome shotgun (WGS) entry which is preliminary data.</text>
</comment>